<dbReference type="OrthoDB" id="6159439at2759"/>
<evidence type="ECO:0000256" key="5">
    <source>
        <dbReference type="ARBA" id="ARBA00023242"/>
    </source>
</evidence>
<protein>
    <recommendedName>
        <fullName evidence="9">Homeobox domain-containing protein</fullName>
    </recommendedName>
</protein>
<dbReference type="PROSITE" id="PS00027">
    <property type="entry name" value="HOMEOBOX_1"/>
    <property type="match status" value="1"/>
</dbReference>
<evidence type="ECO:0000256" key="7">
    <source>
        <dbReference type="RuleBase" id="RU000682"/>
    </source>
</evidence>
<dbReference type="STRING" id="34508.A0A4U5M721"/>
<dbReference type="InterPro" id="IPR046333">
    <property type="entry name" value="HXA10/ABDB-like"/>
</dbReference>
<feature type="compositionally biased region" description="Polar residues" evidence="8">
    <location>
        <begin position="1"/>
        <end position="17"/>
    </location>
</feature>
<feature type="domain" description="Homeobox" evidence="9">
    <location>
        <begin position="222"/>
        <end position="282"/>
    </location>
</feature>
<comment type="caution">
    <text evidence="10">The sequence shown here is derived from an EMBL/GenBank/DDBJ whole genome shotgun (WGS) entry which is preliminary data.</text>
</comment>
<dbReference type="PRINTS" id="PR00024">
    <property type="entry name" value="HOMEOBOX"/>
</dbReference>
<dbReference type="InterPro" id="IPR009057">
    <property type="entry name" value="Homeodomain-like_sf"/>
</dbReference>
<gene>
    <name evidence="10" type="ORF">L596_025180</name>
</gene>
<dbReference type="CDD" id="cd00086">
    <property type="entry name" value="homeodomain"/>
    <property type="match status" value="1"/>
</dbReference>
<dbReference type="GO" id="GO:0005634">
    <property type="term" value="C:nucleus"/>
    <property type="evidence" value="ECO:0007669"/>
    <property type="project" value="UniProtKB-SubCell"/>
</dbReference>
<evidence type="ECO:0000313" key="11">
    <source>
        <dbReference type="Proteomes" id="UP000298663"/>
    </source>
</evidence>
<comment type="subcellular location">
    <subcellularLocation>
        <location evidence="1 6 7">Nucleus</location>
    </subcellularLocation>
</comment>
<comment type="similarity">
    <text evidence="2">Belongs to the Abd-B homeobox family.</text>
</comment>
<dbReference type="InterPro" id="IPR001356">
    <property type="entry name" value="HD"/>
</dbReference>
<dbReference type="PRINTS" id="PR00031">
    <property type="entry name" value="HTHREPRESSR"/>
</dbReference>
<sequence>MASLRLASNTTSHLNPQQTPPPAAAAAAAAFPFFGGMNNRMQGGNNFWQNDFSNYNYDHWAMWQTQQLHHQQQQQQQQKQQKTPTGTTQHMQHAQQTSSCGNNDSSSGADPSSPDIVNTPVPQNGTAQNGAHHQSSVDVKNSLFSPTQPNGLDMVSHSAAMNPAVMCGGASADLYNTAATFPNWPGAYGAYSYPGTHPYQAALSQQMLEQFEQPGLDWTGSVSSRKKRKPYTKHQTLELEKEFLYSSYVSKQKRWELAKSLGLSERQVKIWFQNRRMKDKKQKQRGSVEINGHHMIHSSSAISGCAVAATRSFCK</sequence>
<reference evidence="10 11" key="1">
    <citation type="journal article" date="2015" name="Genome Biol.">
        <title>Comparative genomics of Steinernema reveals deeply conserved gene regulatory networks.</title>
        <authorList>
            <person name="Dillman A.R."/>
            <person name="Macchietto M."/>
            <person name="Porter C.F."/>
            <person name="Rogers A."/>
            <person name="Williams B."/>
            <person name="Antoshechkin I."/>
            <person name="Lee M.M."/>
            <person name="Goodwin Z."/>
            <person name="Lu X."/>
            <person name="Lewis E.E."/>
            <person name="Goodrich-Blair H."/>
            <person name="Stock S.P."/>
            <person name="Adams B.J."/>
            <person name="Sternberg P.W."/>
            <person name="Mortazavi A."/>
        </authorList>
    </citation>
    <scope>NUCLEOTIDE SEQUENCE [LARGE SCALE GENOMIC DNA]</scope>
    <source>
        <strain evidence="10 11">ALL</strain>
    </source>
</reference>
<dbReference type="PANTHER" id="PTHR45874:SF4">
    <property type="entry name" value="HOMEOBOX PROTEIN ABDOMINAL-B"/>
    <property type="match status" value="1"/>
</dbReference>
<keyword evidence="5 6" id="KW-0539">Nucleus</keyword>
<evidence type="ECO:0000313" key="10">
    <source>
        <dbReference type="EMBL" id="TKR64690.1"/>
    </source>
</evidence>
<organism evidence="10 11">
    <name type="scientific">Steinernema carpocapsae</name>
    <name type="common">Entomopathogenic nematode</name>
    <dbReference type="NCBI Taxonomy" id="34508"/>
    <lineage>
        <taxon>Eukaryota</taxon>
        <taxon>Metazoa</taxon>
        <taxon>Ecdysozoa</taxon>
        <taxon>Nematoda</taxon>
        <taxon>Chromadorea</taxon>
        <taxon>Rhabditida</taxon>
        <taxon>Tylenchina</taxon>
        <taxon>Panagrolaimomorpha</taxon>
        <taxon>Strongyloidoidea</taxon>
        <taxon>Steinernematidae</taxon>
        <taxon>Steinernema</taxon>
    </lineage>
</organism>
<reference evidence="10 11" key="2">
    <citation type="journal article" date="2019" name="G3 (Bethesda)">
        <title>Hybrid Assembly of the Genome of the Entomopathogenic Nematode Steinernema carpocapsae Identifies the X-Chromosome.</title>
        <authorList>
            <person name="Serra L."/>
            <person name="Macchietto M."/>
            <person name="Macias-Munoz A."/>
            <person name="McGill C.J."/>
            <person name="Rodriguez I.M."/>
            <person name="Rodriguez B."/>
            <person name="Murad R."/>
            <person name="Mortazavi A."/>
        </authorList>
    </citation>
    <scope>NUCLEOTIDE SEQUENCE [LARGE SCALE GENOMIC DNA]</scope>
    <source>
        <strain evidence="10 11">ALL</strain>
    </source>
</reference>
<dbReference type="Pfam" id="PF00046">
    <property type="entry name" value="Homeodomain"/>
    <property type="match status" value="1"/>
</dbReference>
<dbReference type="GO" id="GO:0000981">
    <property type="term" value="F:DNA-binding transcription factor activity, RNA polymerase II-specific"/>
    <property type="evidence" value="ECO:0007669"/>
    <property type="project" value="InterPro"/>
</dbReference>
<dbReference type="AlphaFoldDB" id="A0A4U5M721"/>
<evidence type="ECO:0000259" key="9">
    <source>
        <dbReference type="PROSITE" id="PS50071"/>
    </source>
</evidence>
<dbReference type="InterPro" id="IPR020479">
    <property type="entry name" value="HD_metazoa"/>
</dbReference>
<keyword evidence="11" id="KW-1185">Reference proteome</keyword>
<feature type="compositionally biased region" description="Low complexity" evidence="8">
    <location>
        <begin position="101"/>
        <end position="114"/>
    </location>
</feature>
<evidence type="ECO:0000256" key="6">
    <source>
        <dbReference type="PROSITE-ProRule" id="PRU00108"/>
    </source>
</evidence>
<dbReference type="PROSITE" id="PS50071">
    <property type="entry name" value="HOMEOBOX_2"/>
    <property type="match status" value="1"/>
</dbReference>
<evidence type="ECO:0000256" key="2">
    <source>
        <dbReference type="ARBA" id="ARBA00006317"/>
    </source>
</evidence>
<proteinExistence type="inferred from homology"/>
<feature type="compositionally biased region" description="Polar residues" evidence="8">
    <location>
        <begin position="91"/>
        <end position="100"/>
    </location>
</feature>
<dbReference type="InterPro" id="IPR000047">
    <property type="entry name" value="HTH_motif"/>
</dbReference>
<evidence type="ECO:0000256" key="3">
    <source>
        <dbReference type="ARBA" id="ARBA00023125"/>
    </source>
</evidence>
<evidence type="ECO:0000256" key="8">
    <source>
        <dbReference type="SAM" id="MobiDB-lite"/>
    </source>
</evidence>
<feature type="DNA-binding region" description="Homeobox" evidence="6">
    <location>
        <begin position="224"/>
        <end position="283"/>
    </location>
</feature>
<feature type="region of interest" description="Disordered" evidence="8">
    <location>
        <begin position="68"/>
        <end position="136"/>
    </location>
</feature>
<dbReference type="SMART" id="SM00389">
    <property type="entry name" value="HOX"/>
    <property type="match status" value="1"/>
</dbReference>
<feature type="compositionally biased region" description="Polar residues" evidence="8">
    <location>
        <begin position="120"/>
        <end position="136"/>
    </location>
</feature>
<dbReference type="InterPro" id="IPR017970">
    <property type="entry name" value="Homeobox_CS"/>
</dbReference>
<keyword evidence="4 6" id="KW-0371">Homeobox</keyword>
<name>A0A4U5M721_STECR</name>
<keyword evidence="3 6" id="KW-0238">DNA-binding</keyword>
<dbReference type="EMBL" id="AZBU02000009">
    <property type="protein sequence ID" value="TKR64690.1"/>
    <property type="molecule type" value="Genomic_DNA"/>
</dbReference>
<dbReference type="SUPFAM" id="SSF46689">
    <property type="entry name" value="Homeodomain-like"/>
    <property type="match status" value="1"/>
</dbReference>
<dbReference type="GO" id="GO:0000978">
    <property type="term" value="F:RNA polymerase II cis-regulatory region sequence-specific DNA binding"/>
    <property type="evidence" value="ECO:0007669"/>
    <property type="project" value="TreeGrafter"/>
</dbReference>
<feature type="compositionally biased region" description="Low complexity" evidence="8">
    <location>
        <begin position="68"/>
        <end position="90"/>
    </location>
</feature>
<evidence type="ECO:0000256" key="1">
    <source>
        <dbReference type="ARBA" id="ARBA00004123"/>
    </source>
</evidence>
<accession>A0A4U5M721</accession>
<dbReference type="PANTHER" id="PTHR45874">
    <property type="entry name" value="HOMEOBOX PROTEIN ABDOMINAL-B"/>
    <property type="match status" value="1"/>
</dbReference>
<feature type="region of interest" description="Disordered" evidence="8">
    <location>
        <begin position="1"/>
        <end position="23"/>
    </location>
</feature>
<dbReference type="Gene3D" id="1.10.10.60">
    <property type="entry name" value="Homeodomain-like"/>
    <property type="match status" value="1"/>
</dbReference>
<evidence type="ECO:0000256" key="4">
    <source>
        <dbReference type="ARBA" id="ARBA00023155"/>
    </source>
</evidence>
<dbReference type="Proteomes" id="UP000298663">
    <property type="component" value="Unassembled WGS sequence"/>
</dbReference>